<dbReference type="Gene3D" id="3.90.320.10">
    <property type="match status" value="1"/>
</dbReference>
<dbReference type="EMBL" id="CP003281">
    <property type="protein sequence ID" value="AFL84926.1"/>
    <property type="molecule type" value="Genomic_DNA"/>
</dbReference>
<dbReference type="OrthoDB" id="1119698at2"/>
<gene>
    <name evidence="1" type="ordered locus">Belba_2366</name>
</gene>
<dbReference type="KEGG" id="bbd:Belba_2366"/>
<dbReference type="PATRIC" id="fig|866536.3.peg.2433"/>
<protein>
    <recommendedName>
        <fullName evidence="3">GxxExxY protein</fullName>
    </recommendedName>
</protein>
<accession>I3Z6Q8</accession>
<name>I3Z6Q8_BELBD</name>
<sequence length="128" mass="14730">MFPLSLDTEDLAHTTIGCAIEVHRNLGPGLLESTYQKCLKYELGKVGLLVEEEVLLPLKYKEIELEKAYRIDMIIENRLIIENKTVEKITDVHKAQLLTYLKLTENKLGLIINWKSKILKGNIKRVIL</sequence>
<reference evidence="2" key="1">
    <citation type="submission" date="2012-06" db="EMBL/GenBank/DDBJ databases">
        <title>The complete genome of Belliella baltica DSM 15883.</title>
        <authorList>
            <person name="Lucas S."/>
            <person name="Copeland A."/>
            <person name="Lapidus A."/>
            <person name="Goodwin L."/>
            <person name="Pitluck S."/>
            <person name="Peters L."/>
            <person name="Mikhailova N."/>
            <person name="Davenport K."/>
            <person name="Kyrpides N."/>
            <person name="Mavromatis K."/>
            <person name="Pagani I."/>
            <person name="Ivanova N."/>
            <person name="Ovchinnikova G."/>
            <person name="Zeytun A."/>
            <person name="Detter J.C."/>
            <person name="Han C."/>
            <person name="Land M."/>
            <person name="Hauser L."/>
            <person name="Markowitz V."/>
            <person name="Cheng J.-F."/>
            <person name="Hugenholtz P."/>
            <person name="Woyke T."/>
            <person name="Wu D."/>
            <person name="Tindall B."/>
            <person name="Pomrenke H."/>
            <person name="Brambilla E."/>
            <person name="Klenk H.-P."/>
            <person name="Eisen J.A."/>
        </authorList>
    </citation>
    <scope>NUCLEOTIDE SEQUENCE [LARGE SCALE GENOMIC DNA]</scope>
    <source>
        <strain evidence="2">DSM 15883 / CIP 108006 / LMG 21964 / BA134</strain>
    </source>
</reference>
<dbReference type="Proteomes" id="UP000006050">
    <property type="component" value="Chromosome"/>
</dbReference>
<dbReference type="NCBIfam" id="TIGR04256">
    <property type="entry name" value="GxxExxY"/>
    <property type="match status" value="1"/>
</dbReference>
<evidence type="ECO:0000313" key="2">
    <source>
        <dbReference type="Proteomes" id="UP000006050"/>
    </source>
</evidence>
<evidence type="ECO:0008006" key="3">
    <source>
        <dbReference type="Google" id="ProtNLM"/>
    </source>
</evidence>
<proteinExistence type="predicted"/>
<dbReference type="STRING" id="866536.Belba_2366"/>
<keyword evidence="2" id="KW-1185">Reference proteome</keyword>
<dbReference type="HOGENOM" id="CLU_134960_1_0_10"/>
<organism evidence="1 2">
    <name type="scientific">Belliella baltica (strain DSM 15883 / CIP 108006 / LMG 21964 / BA134)</name>
    <dbReference type="NCBI Taxonomy" id="866536"/>
    <lineage>
        <taxon>Bacteria</taxon>
        <taxon>Pseudomonadati</taxon>
        <taxon>Bacteroidota</taxon>
        <taxon>Cytophagia</taxon>
        <taxon>Cytophagales</taxon>
        <taxon>Cyclobacteriaceae</taxon>
        <taxon>Belliella</taxon>
    </lineage>
</organism>
<dbReference type="eggNOG" id="COG0614">
    <property type="taxonomic scope" value="Bacteria"/>
</dbReference>
<dbReference type="InterPro" id="IPR026350">
    <property type="entry name" value="GxxExxY"/>
</dbReference>
<dbReference type="Pfam" id="PF13366">
    <property type="entry name" value="PDDEXK_3"/>
    <property type="match status" value="1"/>
</dbReference>
<dbReference type="AlphaFoldDB" id="I3Z6Q8"/>
<dbReference type="InterPro" id="IPR011604">
    <property type="entry name" value="PDDEXK-like_dom_sf"/>
</dbReference>
<evidence type="ECO:0000313" key="1">
    <source>
        <dbReference type="EMBL" id="AFL84926.1"/>
    </source>
</evidence>